<proteinExistence type="predicted"/>
<organism evidence="1">
    <name type="scientific">marine sediment metagenome</name>
    <dbReference type="NCBI Taxonomy" id="412755"/>
    <lineage>
        <taxon>unclassified sequences</taxon>
        <taxon>metagenomes</taxon>
        <taxon>ecological metagenomes</taxon>
    </lineage>
</organism>
<accession>A0A0F9TDH5</accession>
<protein>
    <submittedName>
        <fullName evidence="1">Uncharacterized protein</fullName>
    </submittedName>
</protein>
<dbReference type="AlphaFoldDB" id="A0A0F9TDH5"/>
<sequence>MGNQVQETGMERFRRLQKEAKALGITGQHNANEFEALIAQAKAEFAEPVEPIAPEKPVGSKLLVGTGLTVEEAAKIDAELRYRHEAEEKFKVERQKQLDYASIVAEADSLKIEIDLPENPTELQLAKARRKLGIEKTEVRPSPETVGIESSKRGYYIFTNREQEDALQIVNLGGKYTINLIPEQVHVLSEYHVKTWKRFAVTPVYERVSTGVVASPNSTGEFVEECKRTGSKPRFIFEYLGEAPADAPFGLVLDREILDKVMPKEESFA</sequence>
<dbReference type="EMBL" id="LAZR01000282">
    <property type="protein sequence ID" value="KKN77229.1"/>
    <property type="molecule type" value="Genomic_DNA"/>
</dbReference>
<name>A0A0F9TDH5_9ZZZZ</name>
<gene>
    <name evidence="1" type="ORF">LCGC14_0362070</name>
</gene>
<comment type="caution">
    <text evidence="1">The sequence shown here is derived from an EMBL/GenBank/DDBJ whole genome shotgun (WGS) entry which is preliminary data.</text>
</comment>
<reference evidence="1" key="1">
    <citation type="journal article" date="2015" name="Nature">
        <title>Complex archaea that bridge the gap between prokaryotes and eukaryotes.</title>
        <authorList>
            <person name="Spang A."/>
            <person name="Saw J.H."/>
            <person name="Jorgensen S.L."/>
            <person name="Zaremba-Niedzwiedzka K."/>
            <person name="Martijn J."/>
            <person name="Lind A.E."/>
            <person name="van Eijk R."/>
            <person name="Schleper C."/>
            <person name="Guy L."/>
            <person name="Ettema T.J."/>
        </authorList>
    </citation>
    <scope>NUCLEOTIDE SEQUENCE</scope>
</reference>
<evidence type="ECO:0000313" key="1">
    <source>
        <dbReference type="EMBL" id="KKN77229.1"/>
    </source>
</evidence>